<dbReference type="InterPro" id="IPR008007">
    <property type="entry name" value="Peptidase_M42"/>
</dbReference>
<dbReference type="PANTHER" id="PTHR32481">
    <property type="entry name" value="AMINOPEPTIDASE"/>
    <property type="match status" value="1"/>
</dbReference>
<keyword evidence="5" id="KW-0378">Hydrolase</keyword>
<dbReference type="AlphaFoldDB" id="A0A7L6N191"/>
<keyword evidence="2" id="KW-0031">Aminopeptidase</keyword>
<feature type="binding site" evidence="8">
    <location>
        <position position="210"/>
    </location>
    <ligand>
        <name>Zn(2+)</name>
        <dbReference type="ChEBI" id="CHEBI:29105"/>
        <label>2</label>
    </ligand>
</feature>
<dbReference type="Pfam" id="PF05343">
    <property type="entry name" value="Peptidase_M42"/>
    <property type="match status" value="1"/>
</dbReference>
<dbReference type="PANTHER" id="PTHR32481:SF0">
    <property type="entry name" value="AMINOPEPTIDASE YPDE-RELATED"/>
    <property type="match status" value="1"/>
</dbReference>
<evidence type="ECO:0000256" key="1">
    <source>
        <dbReference type="ARBA" id="ARBA00006272"/>
    </source>
</evidence>
<feature type="binding site" evidence="8">
    <location>
        <position position="177"/>
    </location>
    <ligand>
        <name>Zn(2+)</name>
        <dbReference type="ChEBI" id="CHEBI:29105"/>
        <label>2</label>
    </ligand>
</feature>
<feature type="active site" description="Proton acceptor" evidence="7">
    <location>
        <position position="209"/>
    </location>
</feature>
<dbReference type="Gene3D" id="2.40.30.40">
    <property type="entry name" value="Peptidase M42, domain 2"/>
    <property type="match status" value="1"/>
</dbReference>
<evidence type="ECO:0000313" key="9">
    <source>
        <dbReference type="EMBL" id="QLY39351.1"/>
    </source>
</evidence>
<proteinExistence type="inferred from homology"/>
<evidence type="ECO:0000256" key="7">
    <source>
        <dbReference type="PIRSR" id="PIRSR001123-1"/>
    </source>
</evidence>
<evidence type="ECO:0000256" key="6">
    <source>
        <dbReference type="PIRNR" id="PIRNR001123"/>
    </source>
</evidence>
<dbReference type="CDD" id="cd05656">
    <property type="entry name" value="M42_Frv"/>
    <property type="match status" value="1"/>
</dbReference>
<protein>
    <submittedName>
        <fullName evidence="9">M42 family metallopeptidase</fullName>
    </submittedName>
</protein>
<feature type="binding site" evidence="8">
    <location>
        <position position="232"/>
    </location>
    <ligand>
        <name>Zn(2+)</name>
        <dbReference type="ChEBI" id="CHEBI:29105"/>
        <label>1</label>
    </ligand>
</feature>
<feature type="binding site" evidence="8">
    <location>
        <position position="62"/>
    </location>
    <ligand>
        <name>Zn(2+)</name>
        <dbReference type="ChEBI" id="CHEBI:29105"/>
        <label>1</label>
    </ligand>
</feature>
<comment type="cofactor">
    <cofactor evidence="8">
        <name>a divalent metal cation</name>
        <dbReference type="ChEBI" id="CHEBI:60240"/>
    </cofactor>
    <text evidence="8">Binds 2 divalent metal cations per subunit.</text>
</comment>
<evidence type="ECO:0000256" key="5">
    <source>
        <dbReference type="ARBA" id="ARBA00022801"/>
    </source>
</evidence>
<gene>
    <name evidence="9" type="ORF">HF295_00150</name>
</gene>
<dbReference type="InterPro" id="IPR023367">
    <property type="entry name" value="Peptidase_M42_dom2"/>
</dbReference>
<dbReference type="RefSeq" id="WP_312031817.1">
    <property type="nucleotide sequence ID" value="NZ_CP051151.1"/>
</dbReference>
<feature type="binding site" evidence="8">
    <location>
        <position position="317"/>
    </location>
    <ligand>
        <name>Zn(2+)</name>
        <dbReference type="ChEBI" id="CHEBI:29105"/>
        <label>2</label>
    </ligand>
</feature>
<dbReference type="Proteomes" id="UP000512167">
    <property type="component" value="Chromosome"/>
</dbReference>
<dbReference type="SUPFAM" id="SSF53187">
    <property type="entry name" value="Zn-dependent exopeptidases"/>
    <property type="match status" value="1"/>
</dbReference>
<dbReference type="GO" id="GO:0004177">
    <property type="term" value="F:aminopeptidase activity"/>
    <property type="evidence" value="ECO:0007669"/>
    <property type="project" value="UniProtKB-UniRule"/>
</dbReference>
<sequence>MKKFYKDLVEIPGVSSHEKYVRKYMRMHLEKLSDKIIEDNLGSIFGGINLESEGPTVMMAGHMDEIGAMVKGINKNGTVKMMAIGGISPQVVVSQHMNIVRDDGSFVPGVVGAKPPHLLRDNTSKQVSSFDDFHLDIGADDEDHARSLGIKIGQQIVFENDYKESIDGKKIFSKAWDNRFGSAMALDLLEDIDRSKLKCKFYAGANVQEEVGLRGATTSTYMVNPDLFIAVDCSPCSDTFEKTEVGGNLGEGFLIRFYDPRALMHQGMKKFIEELAEKNNIKFQYYSSLGGTDAAAAQLSRGGTLACTIGMPARYIHSTTSMIHKDDYLAVKSIILKMLETLDWDTIKEIKSNV</sequence>
<feature type="binding site" evidence="8">
    <location>
        <position position="177"/>
    </location>
    <ligand>
        <name>Zn(2+)</name>
        <dbReference type="ChEBI" id="CHEBI:29105"/>
        <label>1</label>
    </ligand>
</feature>
<dbReference type="PIRSF" id="PIRSF001123">
    <property type="entry name" value="PepA_GA"/>
    <property type="match status" value="1"/>
</dbReference>
<dbReference type="GO" id="GO:0046872">
    <property type="term" value="F:metal ion binding"/>
    <property type="evidence" value="ECO:0007669"/>
    <property type="project" value="UniProtKB-UniRule"/>
</dbReference>
<evidence type="ECO:0000256" key="4">
    <source>
        <dbReference type="ARBA" id="ARBA00022723"/>
    </source>
</evidence>
<evidence type="ECO:0000256" key="8">
    <source>
        <dbReference type="PIRSR" id="PIRSR001123-2"/>
    </source>
</evidence>
<evidence type="ECO:0000313" key="10">
    <source>
        <dbReference type="Proteomes" id="UP000512167"/>
    </source>
</evidence>
<keyword evidence="10" id="KW-1185">Reference proteome</keyword>
<keyword evidence="3" id="KW-0645">Protease</keyword>
<keyword evidence="4 8" id="KW-0479">Metal-binding</keyword>
<dbReference type="EMBL" id="CP051151">
    <property type="protein sequence ID" value="QLY39351.1"/>
    <property type="molecule type" value="Genomic_DNA"/>
</dbReference>
<dbReference type="InterPro" id="IPR051464">
    <property type="entry name" value="Peptidase_M42_aminopept"/>
</dbReference>
<evidence type="ECO:0000256" key="2">
    <source>
        <dbReference type="ARBA" id="ARBA00022438"/>
    </source>
</evidence>
<dbReference type="KEGG" id="tbk:HF295_00150"/>
<dbReference type="GO" id="GO:0006508">
    <property type="term" value="P:proteolysis"/>
    <property type="evidence" value="ECO:0007669"/>
    <property type="project" value="UniProtKB-KW"/>
</dbReference>
<comment type="similarity">
    <text evidence="1 6">Belongs to the peptidase M42 family.</text>
</comment>
<accession>A0A7L6N191</accession>
<reference evidence="9 10" key="1">
    <citation type="submission" date="2020-04" db="EMBL/GenBank/DDBJ databases">
        <authorList>
            <person name="Zheng R.K."/>
            <person name="Sun C.M."/>
        </authorList>
    </citation>
    <scope>NUCLEOTIDE SEQUENCE [LARGE SCALE GENOMIC DNA]</scope>
    <source>
        <strain evidence="10">zrk29</strain>
    </source>
</reference>
<evidence type="ECO:0000256" key="3">
    <source>
        <dbReference type="ARBA" id="ARBA00022670"/>
    </source>
</evidence>
<dbReference type="SUPFAM" id="SSF101821">
    <property type="entry name" value="Aminopeptidase/glucanase lid domain"/>
    <property type="match status" value="1"/>
</dbReference>
<name>A0A7L6N191_9MOLU</name>
<organism evidence="9 10">
    <name type="scientific">Hujiaoplasma nucleasis</name>
    <dbReference type="NCBI Taxonomy" id="2725268"/>
    <lineage>
        <taxon>Bacteria</taxon>
        <taxon>Bacillati</taxon>
        <taxon>Mycoplasmatota</taxon>
        <taxon>Mollicutes</taxon>
        <taxon>Candidatus Izemoplasmatales</taxon>
        <taxon>Hujiaoplasmataceae</taxon>
        <taxon>Hujiaoplasma</taxon>
    </lineage>
</organism>
<dbReference type="Gene3D" id="3.40.630.10">
    <property type="entry name" value="Zn peptidases"/>
    <property type="match status" value="1"/>
</dbReference>